<proteinExistence type="predicted"/>
<dbReference type="RefSeq" id="WP_015359082.1">
    <property type="nucleotide sequence ID" value="NZ_CP014673.1"/>
</dbReference>
<protein>
    <recommendedName>
        <fullName evidence="3">DUF1015 domain-containing protein</fullName>
    </recommendedName>
</protein>
<dbReference type="AlphaFoldDB" id="A0A1B1YKL5"/>
<organism evidence="1 2">
    <name type="scientific">Thermoclostridium stercorarium subsp. leptospartum DSM 9219</name>
    <dbReference type="NCBI Taxonomy" id="1346611"/>
    <lineage>
        <taxon>Bacteria</taxon>
        <taxon>Bacillati</taxon>
        <taxon>Bacillota</taxon>
        <taxon>Clostridia</taxon>
        <taxon>Eubacteriales</taxon>
        <taxon>Oscillospiraceae</taxon>
        <taxon>Thermoclostridium</taxon>
    </lineage>
</organism>
<dbReference type="EMBL" id="CP014673">
    <property type="protein sequence ID" value="ANX01274.1"/>
    <property type="molecule type" value="Genomic_DNA"/>
</dbReference>
<dbReference type="Proteomes" id="UP000092931">
    <property type="component" value="Chromosome"/>
</dbReference>
<accession>A0A1B1YKL5</accession>
<evidence type="ECO:0008006" key="3">
    <source>
        <dbReference type="Google" id="ProtNLM"/>
    </source>
</evidence>
<evidence type="ECO:0000313" key="1">
    <source>
        <dbReference type="EMBL" id="ANX01274.1"/>
    </source>
</evidence>
<gene>
    <name evidence="1" type="ORF">CSTERLE_06670</name>
</gene>
<reference evidence="1 2" key="1">
    <citation type="submission" date="2016-02" db="EMBL/GenBank/DDBJ databases">
        <title>Comparison of Clostridium stercorarium subspecies using comparative genomics and transcriptomics.</title>
        <authorList>
            <person name="Schellenberg J."/>
            <person name="Thallinger G."/>
            <person name="Levin D.B."/>
            <person name="Zhang X."/>
            <person name="Alvare G."/>
            <person name="Fristensky B."/>
            <person name="Sparling R."/>
        </authorList>
    </citation>
    <scope>NUCLEOTIDE SEQUENCE [LARGE SCALE GENOMIC DNA]</scope>
    <source>
        <strain evidence="1 2">DSM 9219</strain>
    </source>
</reference>
<name>A0A1B1YKL5_THEST</name>
<dbReference type="Pfam" id="PF06245">
    <property type="entry name" value="DUF1015"/>
    <property type="match status" value="1"/>
</dbReference>
<dbReference type="PANTHER" id="PTHR36454:SF1">
    <property type="entry name" value="DUF1015 DOMAIN-CONTAINING PROTEIN"/>
    <property type="match status" value="1"/>
</dbReference>
<sequence>MVNRFREDLGIDISSVLIPKKGISLEKWAVIACDQYTSEPEYWENVDKFVGDSPSTLRLIFPEVYLERENNTQKKLRIDRINRTMREYLENNYFDEIKDSFIYIERTLRNGKIRKGLLFAIDLELYDYTKGSSSLIRATEGTILDRLPPRIQIRENACLELPHIMILVDDPGMSVIEPLSDCKHKMNKLYSFDLMMNGGHIEGYQVNNPELLIGIYESLMNLKSRENFIKKYEYDTSSPVSPMLFAVGDGNHSLATAKACWEKLKNSLTESEKLIHPARFALVELVNIHDPALQFEPIHRILFNVDSGKVLNSFVNFYGDMGRRCGYEYTNGIKHVPVSDKRRHIIPFLSETKTGYLWVDDPAFTIDVGTLQHFLDHYIQENPEAAIDYVHGSEVVEKLGRKAGNMGFLLSPMNKSDLFMTVIKDGALPRKTFSMGEAVEKRYYLECRKIIPDYLR</sequence>
<dbReference type="InterPro" id="IPR008323">
    <property type="entry name" value="UCP033563"/>
</dbReference>
<evidence type="ECO:0000313" key="2">
    <source>
        <dbReference type="Proteomes" id="UP000092931"/>
    </source>
</evidence>
<dbReference type="PANTHER" id="PTHR36454">
    <property type="entry name" value="LMO2823 PROTEIN"/>
    <property type="match status" value="1"/>
</dbReference>